<evidence type="ECO:0000256" key="1">
    <source>
        <dbReference type="SAM" id="SignalP"/>
    </source>
</evidence>
<feature type="chain" id="PRO_5042047537" evidence="1">
    <location>
        <begin position="22"/>
        <end position="326"/>
    </location>
</feature>
<sequence>MKRITASILLFLMVVSYITNTGSEAGIAKIENADLIFDVSGNLQAKFSATLPDTRLTLSDFQSSKTLVIDGITIDYFSFNSIGQKALEGNLSTKEWILNRTYNKDGLHIKKKTTLATCDMFPDQVSTRVTYSNNSEHEIYVGRWSHKGYTKLSHFDSPSVWAFQGSSPPQRDDRIYPLVPGYYQNNIMDMKVTYYERGIPVTSVWMPDINIAVGHFLAKVYKRVNLPTEIPANAKDVKVILSKDIPDRFLFKSKDRIQTKETFISDSIGDYFVSSFGMGAVLDTRFTWPIHNPNSKEDLILTLEKEKYGKNGSPVLMKKCCLSENV</sequence>
<evidence type="ECO:0000313" key="3">
    <source>
        <dbReference type="Proteomes" id="UP001200642"/>
    </source>
</evidence>
<keyword evidence="3" id="KW-1185">Reference proteome</keyword>
<organism evidence="2 3">
    <name type="scientific">Cerina litoralis</name>
    <dbReference type="NCBI Taxonomy" id="2874477"/>
    <lineage>
        <taxon>Bacteria</taxon>
        <taxon>Pseudomonadati</taxon>
        <taxon>Bacteroidota</taxon>
        <taxon>Flavobacteriia</taxon>
        <taxon>Flavobacteriales</taxon>
        <taxon>Flavobacteriaceae</taxon>
        <taxon>Cerina</taxon>
    </lineage>
</organism>
<keyword evidence="1" id="KW-0732">Signal</keyword>
<proteinExistence type="predicted"/>
<evidence type="ECO:0000313" key="2">
    <source>
        <dbReference type="EMBL" id="MCG2461666.1"/>
    </source>
</evidence>
<comment type="caution">
    <text evidence="2">The sequence shown here is derived from an EMBL/GenBank/DDBJ whole genome shotgun (WGS) entry which is preliminary data.</text>
</comment>
<name>A0AAE3EXN0_9FLAO</name>
<protein>
    <submittedName>
        <fullName evidence="2">Uncharacterized protein</fullName>
    </submittedName>
</protein>
<reference evidence="2" key="1">
    <citation type="submission" date="2023-02" db="EMBL/GenBank/DDBJ databases">
        <title>Genome of Flavobacteriaceae gen. nov. sp. strain F89.</title>
        <authorList>
            <person name="Wang Y."/>
        </authorList>
    </citation>
    <scope>NUCLEOTIDE SEQUENCE</scope>
    <source>
        <strain evidence="2">F89</strain>
    </source>
</reference>
<accession>A0AAE3EXN0</accession>
<feature type="signal peptide" evidence="1">
    <location>
        <begin position="1"/>
        <end position="21"/>
    </location>
</feature>
<gene>
    <name evidence="2" type="ORF">K8352_12970</name>
</gene>
<dbReference type="AlphaFoldDB" id="A0AAE3EXN0"/>
<dbReference type="Proteomes" id="UP001200642">
    <property type="component" value="Unassembled WGS sequence"/>
</dbReference>
<dbReference type="RefSeq" id="WP_317902809.1">
    <property type="nucleotide sequence ID" value="NZ_JAIRBC010000018.1"/>
</dbReference>
<dbReference type="EMBL" id="JAIRBC010000018">
    <property type="protein sequence ID" value="MCG2461666.1"/>
    <property type="molecule type" value="Genomic_DNA"/>
</dbReference>